<keyword evidence="1" id="KW-0614">Plasmid</keyword>
<geneLocation type="plasmid" evidence="1">
    <name>pJM1A</name>
</geneLocation>
<proteinExistence type="predicted"/>
<name>A0A1V0PDF7_LACLC</name>
<dbReference type="AlphaFoldDB" id="A0A1V0PDF7"/>
<sequence>MMKKNEVDPLTESPYCLSVAQQKNLVILTENNEKMFALKKNMLARTDGFNFEEIDKTIEMAGRFNKNLQSRMISTSDLTPKLYDFMAKNKNSIANWFEPLNQAIIKQFFFKVPKTKIIRLPIELAQFIRIEYMDTREEDRKRFNEIIFDAFNLEDGQTYFIKTGNFSSKFQFANAKCSEPREMGEYFQVINNFAMLVGAGSTIDLTVREYIEDVENNPTIYNGLPLRTEFRTFVDFDQKEVIGTVPYWDPMVMKNALKNQMIIDVNPQIKQDLLTYESHEKKILKEFNEHVKAVNSEMEKLIKNINLKGQYSIDVMKNGNNFYVIDMALMSESALVELLPTEIQKKYK</sequence>
<evidence type="ECO:0000313" key="1">
    <source>
        <dbReference type="EMBL" id="ARE27249.2"/>
    </source>
</evidence>
<protein>
    <submittedName>
        <fullName evidence="1">Uncharacterized protein</fullName>
    </submittedName>
</protein>
<dbReference type="EMBL" id="CP016746">
    <property type="protein sequence ID" value="ARE27249.2"/>
    <property type="molecule type" value="Genomic_DNA"/>
</dbReference>
<gene>
    <name evidence="1" type="ORF">LLJM1_04535</name>
</gene>
<accession>A0A1V0PDF7</accession>
<reference evidence="1" key="1">
    <citation type="journal article" date="2017" name="BMC Genomics">
        <title>Comparative and functional genomics of the Lactococcus lactis taxon; insights into evolution and niche adaptation.</title>
        <authorList>
            <person name="Kelleher P."/>
            <person name="Bottacini F."/>
            <person name="Mahony J."/>
            <person name="Kilcawley K.N."/>
            <person name="van Sinderen D."/>
        </authorList>
    </citation>
    <scope>NUCLEOTIDE SEQUENCE [LARGE SCALE GENOMIC DNA]</scope>
    <source>
        <strain evidence="1">JM1</strain>
    </source>
</reference>
<dbReference type="RefSeq" id="WP_153041309.1">
    <property type="nucleotide sequence ID" value="NZ_CP016746.2"/>
</dbReference>
<organism evidence="1">
    <name type="scientific">Lactococcus lactis subsp. cremoris</name>
    <name type="common">Streptococcus cremoris</name>
    <dbReference type="NCBI Taxonomy" id="1359"/>
    <lineage>
        <taxon>Bacteria</taxon>
        <taxon>Bacillati</taxon>
        <taxon>Bacillota</taxon>
        <taxon>Bacilli</taxon>
        <taxon>Lactobacillales</taxon>
        <taxon>Streptococcaceae</taxon>
        <taxon>Lactococcus</taxon>
    </lineage>
</organism>
<reference evidence="1" key="2">
    <citation type="submission" date="2023-03" db="EMBL/GenBank/DDBJ databases">
        <authorList>
            <person name="McDonnell B."/>
        </authorList>
    </citation>
    <scope>NUCLEOTIDE SEQUENCE</scope>
    <source>
        <strain evidence="1">JM1</strain>
        <plasmid evidence="1">pJM1A</plasmid>
    </source>
</reference>
<dbReference type="Proteomes" id="UP000191806">
    <property type="component" value="Plasmid pJM1A"/>
</dbReference>